<reference evidence="4 5" key="1">
    <citation type="journal article" date="2015" name="Genome Biol. Evol.">
        <title>Comparative Genomics of a Bacterivorous Green Alga Reveals Evolutionary Causalities and Consequences of Phago-Mixotrophic Mode of Nutrition.</title>
        <authorList>
            <person name="Burns J.A."/>
            <person name="Paasch A."/>
            <person name="Narechania A."/>
            <person name="Kim E."/>
        </authorList>
    </citation>
    <scope>NUCLEOTIDE SEQUENCE [LARGE SCALE GENOMIC DNA]</scope>
    <source>
        <strain evidence="4 5">PLY_AMNH</strain>
    </source>
</reference>
<accession>A0AAE0GCT7</accession>
<keyword evidence="5" id="KW-1185">Reference proteome</keyword>
<evidence type="ECO:0000256" key="1">
    <source>
        <dbReference type="SAM" id="MobiDB-lite"/>
    </source>
</evidence>
<dbReference type="PANTHER" id="PTHR31827">
    <property type="entry name" value="EMB|CAB89363.1"/>
    <property type="match status" value="1"/>
</dbReference>
<dbReference type="Pfam" id="PF21743">
    <property type="entry name" value="PTM_DIR17_Tudor"/>
    <property type="match status" value="1"/>
</dbReference>
<dbReference type="PANTHER" id="PTHR31827:SF1">
    <property type="entry name" value="EMB|CAB89363.1"/>
    <property type="match status" value="1"/>
</dbReference>
<organism evidence="4 5">
    <name type="scientific">Cymbomonas tetramitiformis</name>
    <dbReference type="NCBI Taxonomy" id="36881"/>
    <lineage>
        <taxon>Eukaryota</taxon>
        <taxon>Viridiplantae</taxon>
        <taxon>Chlorophyta</taxon>
        <taxon>Pyramimonadophyceae</taxon>
        <taxon>Pyramimonadales</taxon>
        <taxon>Pyramimonadaceae</taxon>
        <taxon>Cymbomonas</taxon>
    </lineage>
</organism>
<dbReference type="Pfam" id="PF24906">
    <property type="entry name" value="Zf_WRKY19"/>
    <property type="match status" value="1"/>
</dbReference>
<dbReference type="Proteomes" id="UP001190700">
    <property type="component" value="Unassembled WGS sequence"/>
</dbReference>
<protein>
    <recommendedName>
        <fullName evidence="6">RRM domain-containing protein</fullName>
    </recommendedName>
</protein>
<feature type="domain" description="PTM/DIR17-like Tudor" evidence="2">
    <location>
        <begin position="30"/>
        <end position="77"/>
    </location>
</feature>
<evidence type="ECO:0000259" key="2">
    <source>
        <dbReference type="Pfam" id="PF21743"/>
    </source>
</evidence>
<comment type="caution">
    <text evidence="4">The sequence shown here is derived from an EMBL/GenBank/DDBJ whole genome shotgun (WGS) entry which is preliminary data.</text>
</comment>
<feature type="compositionally biased region" description="Basic and acidic residues" evidence="1">
    <location>
        <begin position="10"/>
        <end position="20"/>
    </location>
</feature>
<feature type="domain" description="WRKY19-like zinc finger" evidence="3">
    <location>
        <begin position="158"/>
        <end position="182"/>
    </location>
</feature>
<name>A0AAE0GCT7_9CHLO</name>
<dbReference type="AlphaFoldDB" id="A0AAE0GCT7"/>
<evidence type="ECO:0000313" key="5">
    <source>
        <dbReference type="Proteomes" id="UP001190700"/>
    </source>
</evidence>
<dbReference type="EMBL" id="LGRX02007075">
    <property type="protein sequence ID" value="KAK3275683.1"/>
    <property type="molecule type" value="Genomic_DNA"/>
</dbReference>
<evidence type="ECO:0000259" key="3">
    <source>
        <dbReference type="Pfam" id="PF24906"/>
    </source>
</evidence>
<dbReference type="InterPro" id="IPR047365">
    <property type="entry name" value="Tudor_AtPTM-like"/>
</dbReference>
<evidence type="ECO:0000313" key="4">
    <source>
        <dbReference type="EMBL" id="KAK3275683.1"/>
    </source>
</evidence>
<dbReference type="InterPro" id="IPR056866">
    <property type="entry name" value="Znf_WRKY19"/>
</dbReference>
<proteinExistence type="predicted"/>
<sequence>MADLNAAEVPRTEEVEQGSDLEHCPDKLRGRQLLSFFAEYGWYVGRVVGFRSHSVFGYLFIVCYTDGDEEELTWRQLCPKLLPTAPIVEEDARIGGWARLVTAAAQALPSSALKSSTAAPVAGGSVNDASICVVKPSADGCTTTALGDTKFCLEHGVGKRCKVDGCTRSAPGSIKFCWVHGGGERCRADGCSKFPIGSFEFCTPEAAPRFVLNTGWASAAGLTIAPVQLQAASSSAGYMVEVSAAGLTVATSFRLAVLSSARYTGEASAARLTAAAN</sequence>
<evidence type="ECO:0008006" key="6">
    <source>
        <dbReference type="Google" id="ProtNLM"/>
    </source>
</evidence>
<feature type="region of interest" description="Disordered" evidence="1">
    <location>
        <begin position="1"/>
        <end position="20"/>
    </location>
</feature>
<gene>
    <name evidence="4" type="ORF">CYMTET_16201</name>
</gene>